<proteinExistence type="predicted"/>
<dbReference type="InterPro" id="IPR038132">
    <property type="entry name" value="Vps16_C_sf"/>
</dbReference>
<name>A0A024U1G1_9STRA</name>
<organism evidence="2">
    <name type="scientific">Aphanomyces invadans</name>
    <dbReference type="NCBI Taxonomy" id="157072"/>
    <lineage>
        <taxon>Eukaryota</taxon>
        <taxon>Sar</taxon>
        <taxon>Stramenopiles</taxon>
        <taxon>Oomycota</taxon>
        <taxon>Saprolegniomycetes</taxon>
        <taxon>Saprolegniales</taxon>
        <taxon>Verrucalvaceae</taxon>
        <taxon>Aphanomyces</taxon>
    </lineage>
</organism>
<dbReference type="OrthoDB" id="74682at2759"/>
<dbReference type="VEuPathDB" id="FungiDB:H310_07485"/>
<evidence type="ECO:0000256" key="1">
    <source>
        <dbReference type="SAM" id="MobiDB-lite"/>
    </source>
</evidence>
<dbReference type="Gene3D" id="1.10.150.780">
    <property type="entry name" value="Vps16, C-terminal region"/>
    <property type="match status" value="1"/>
</dbReference>
<dbReference type="GeneID" id="20084535"/>
<dbReference type="STRING" id="157072.A0A024U1G1"/>
<evidence type="ECO:0008006" key="3">
    <source>
        <dbReference type="Google" id="ProtNLM"/>
    </source>
</evidence>
<protein>
    <recommendedName>
        <fullName evidence="3">Vps16 C-terminal domain-containing protein</fullName>
    </recommendedName>
</protein>
<feature type="region of interest" description="Disordered" evidence="1">
    <location>
        <begin position="346"/>
        <end position="370"/>
    </location>
</feature>
<dbReference type="RefSeq" id="XP_008871080.1">
    <property type="nucleotide sequence ID" value="XM_008872858.1"/>
</dbReference>
<dbReference type="EMBL" id="KI913965">
    <property type="protein sequence ID" value="ETW00055.1"/>
    <property type="molecule type" value="Genomic_DNA"/>
</dbReference>
<accession>A0A024U1G1</accession>
<dbReference type="AlphaFoldDB" id="A0A024U1G1"/>
<gene>
    <name evidence="2" type="ORF">H310_07485</name>
</gene>
<dbReference type="eggNOG" id="ENOG502SI1Y">
    <property type="taxonomic scope" value="Eukaryota"/>
</dbReference>
<reference evidence="2" key="1">
    <citation type="submission" date="2013-12" db="EMBL/GenBank/DDBJ databases">
        <title>The Genome Sequence of Aphanomyces invadans NJM9701.</title>
        <authorList>
            <consortium name="The Broad Institute Genomics Platform"/>
            <person name="Russ C."/>
            <person name="Tyler B."/>
            <person name="van West P."/>
            <person name="Dieguez-Uribeondo J."/>
            <person name="Young S.K."/>
            <person name="Zeng Q."/>
            <person name="Gargeya S."/>
            <person name="Fitzgerald M."/>
            <person name="Abouelleil A."/>
            <person name="Alvarado L."/>
            <person name="Chapman S.B."/>
            <person name="Gainer-Dewar J."/>
            <person name="Goldberg J."/>
            <person name="Griggs A."/>
            <person name="Gujja S."/>
            <person name="Hansen M."/>
            <person name="Howarth C."/>
            <person name="Imamovic A."/>
            <person name="Ireland A."/>
            <person name="Larimer J."/>
            <person name="McCowan C."/>
            <person name="Murphy C."/>
            <person name="Pearson M."/>
            <person name="Poon T.W."/>
            <person name="Priest M."/>
            <person name="Roberts A."/>
            <person name="Saif S."/>
            <person name="Shea T."/>
            <person name="Sykes S."/>
            <person name="Wortman J."/>
            <person name="Nusbaum C."/>
            <person name="Birren B."/>
        </authorList>
    </citation>
    <scope>NUCLEOTIDE SEQUENCE [LARGE SCALE GENOMIC DNA]</scope>
    <source>
        <strain evidence="2">NJM9701</strain>
    </source>
</reference>
<sequence length="370" mass="40991">MGSLLSTNENVDGDCIIMTPLEITAFYSNLQTFVAAKFDKKHRVKTSATAASVQAILVQQVHPLFVPPVEPLIPFGRLSRANSVDSLHADTLSPEEEAVKTLNGRCDHDTAALFAAIQAFEASCKSPDEFCHGLAHYKRAVKLWSSHLATCNSNLDAIPKILTAKAGIAAAKFAYRHPTMDARLAQLHIAKVLEEGTPFYSRTLSHHITLLEKQQAWDERLMCKSAKDTNQLSAFVDRSVIETIFNLVSLAPFFEDNLVLEAVEVASLFQVHPKQFWWCVVHSCVKTNQCELLLWMMPETPIVTRSEHVDAFVDAKLFDAAKSIARDAKDPGEQRKLFESIQRANLSSQQPDMEPAPARQVAVASHDGSI</sequence>
<evidence type="ECO:0000313" key="2">
    <source>
        <dbReference type="EMBL" id="ETW00055.1"/>
    </source>
</evidence>